<name>A0A3E4TNU5_9FIRM</name>
<gene>
    <name evidence="3" type="ORF">DXC39_32620</name>
</gene>
<dbReference type="RefSeq" id="WP_117624397.1">
    <property type="nucleotide sequence ID" value="NZ_CAUFPL010000133.1"/>
</dbReference>
<protein>
    <submittedName>
        <fullName evidence="3">IS110 family transposase</fullName>
    </submittedName>
</protein>
<sequence>MKDLLEISCGLDVHKDKIVACILSGPIGKTTVSEIREFTTLIPDMAALRDWIVSCNCHHVAMESTGIYWQPIYEILEDAYSGDITLLVVNARHMKNVPGKKTDMRDSEWIATLLRAGLLNGSFIPDKQIREFRYLNRYRKSIIRDITSQKNRVEKFLQSSGFRLSTFISDIFGASGRNIICHLIQHGCIDRESLDSCLKTKTRNHINEILVAVNGTLSQIQQDFLEMLMDHYDSLKSHLAEIETALEEAMAPFSLHIEQLTSIYGINTTASCAIIAEIGTDMSYFKTAEHICSWAGLCPGNNESAGKRKSTSITKGNPYIKSMLCEIAWVIAGKRNTYLSAWYWRIKQKKGAKKAIVALARKLLVIIYTMLKQGTLFDENCFETRRKNCEQKQVSHYIRELEKRGYHIEASA</sequence>
<dbReference type="InterPro" id="IPR003346">
    <property type="entry name" value="Transposase_20"/>
</dbReference>
<feature type="domain" description="Transposase IS110-like N-terminal" evidence="1">
    <location>
        <begin position="9"/>
        <end position="159"/>
    </location>
</feature>
<dbReference type="NCBIfam" id="NF033542">
    <property type="entry name" value="transpos_IS110"/>
    <property type="match status" value="1"/>
</dbReference>
<evidence type="ECO:0000259" key="2">
    <source>
        <dbReference type="Pfam" id="PF02371"/>
    </source>
</evidence>
<accession>A0A3E4TNU5</accession>
<dbReference type="Proteomes" id="UP000261257">
    <property type="component" value="Unassembled WGS sequence"/>
</dbReference>
<dbReference type="GO" id="GO:0006313">
    <property type="term" value="P:DNA transposition"/>
    <property type="evidence" value="ECO:0007669"/>
    <property type="project" value="InterPro"/>
</dbReference>
<evidence type="ECO:0000313" key="3">
    <source>
        <dbReference type="EMBL" id="RGL92234.1"/>
    </source>
</evidence>
<dbReference type="GO" id="GO:0003677">
    <property type="term" value="F:DNA binding"/>
    <property type="evidence" value="ECO:0007669"/>
    <property type="project" value="InterPro"/>
</dbReference>
<evidence type="ECO:0000313" key="4">
    <source>
        <dbReference type="Proteomes" id="UP000261257"/>
    </source>
</evidence>
<proteinExistence type="predicted"/>
<dbReference type="InterPro" id="IPR002525">
    <property type="entry name" value="Transp_IS110-like_N"/>
</dbReference>
<dbReference type="Pfam" id="PF01548">
    <property type="entry name" value="DEDD_Tnp_IS110"/>
    <property type="match status" value="1"/>
</dbReference>
<dbReference type="InterPro" id="IPR047650">
    <property type="entry name" value="Transpos_IS110"/>
</dbReference>
<evidence type="ECO:0000259" key="1">
    <source>
        <dbReference type="Pfam" id="PF01548"/>
    </source>
</evidence>
<dbReference type="Pfam" id="PF02371">
    <property type="entry name" value="Transposase_20"/>
    <property type="match status" value="1"/>
</dbReference>
<dbReference type="PANTHER" id="PTHR33055:SF15">
    <property type="entry name" value="TRANSPOSASE-RELATED"/>
    <property type="match status" value="1"/>
</dbReference>
<dbReference type="GO" id="GO:0004803">
    <property type="term" value="F:transposase activity"/>
    <property type="evidence" value="ECO:0007669"/>
    <property type="project" value="InterPro"/>
</dbReference>
<reference evidence="3 4" key="1">
    <citation type="submission" date="2018-08" db="EMBL/GenBank/DDBJ databases">
        <title>A genome reference for cultivated species of the human gut microbiota.</title>
        <authorList>
            <person name="Zou Y."/>
            <person name="Xue W."/>
            <person name="Luo G."/>
        </authorList>
    </citation>
    <scope>NUCLEOTIDE SEQUENCE [LARGE SCALE GENOMIC DNA]</scope>
    <source>
        <strain evidence="3 4">TF05-11AC</strain>
    </source>
</reference>
<dbReference type="AlphaFoldDB" id="A0A3E4TNU5"/>
<dbReference type="PANTHER" id="PTHR33055">
    <property type="entry name" value="TRANSPOSASE FOR INSERTION SEQUENCE ELEMENT IS1111A"/>
    <property type="match status" value="1"/>
</dbReference>
<organism evidence="3 4">
    <name type="scientific">Hungatella hathewayi</name>
    <dbReference type="NCBI Taxonomy" id="154046"/>
    <lineage>
        <taxon>Bacteria</taxon>
        <taxon>Bacillati</taxon>
        <taxon>Bacillota</taxon>
        <taxon>Clostridia</taxon>
        <taxon>Lachnospirales</taxon>
        <taxon>Lachnospiraceae</taxon>
        <taxon>Hungatella</taxon>
    </lineage>
</organism>
<feature type="domain" description="Transposase IS116/IS110/IS902 C-terminal" evidence="2">
    <location>
        <begin position="258"/>
        <end position="338"/>
    </location>
</feature>
<dbReference type="EMBL" id="QSSQ01000072">
    <property type="protein sequence ID" value="RGL92234.1"/>
    <property type="molecule type" value="Genomic_DNA"/>
</dbReference>
<comment type="caution">
    <text evidence="3">The sequence shown here is derived from an EMBL/GenBank/DDBJ whole genome shotgun (WGS) entry which is preliminary data.</text>
</comment>